<dbReference type="SUPFAM" id="SSF46785">
    <property type="entry name" value="Winged helix' DNA-binding domain"/>
    <property type="match status" value="1"/>
</dbReference>
<comment type="subcellular location">
    <subcellularLocation>
        <location evidence="1">Nucleus</location>
    </subcellularLocation>
</comment>
<protein>
    <recommendedName>
        <fullName evidence="10">Response regulatory domain-containing protein</fullName>
    </recommendedName>
</protein>
<name>A0A9P7ZYX7_MORAP</name>
<dbReference type="InterPro" id="IPR011006">
    <property type="entry name" value="CheY-like_superfamily"/>
</dbReference>
<feature type="compositionally biased region" description="Low complexity" evidence="9">
    <location>
        <begin position="314"/>
        <end position="324"/>
    </location>
</feature>
<sequence length="902" mass="99505">MAVQDPMEPTAVAETVADTVMSAIDGTEGSADPVASTPSTGNGVPDFVKKLYRMLEEKEHDLTVSWGRNGESFVVKEPNEFAKVILPRHFKHNNFASFVRQLNKYDFHKIKTTEDAAKPYGDQAWEFQHPKFQIDKRDLLEEIKRKTPNNKKPTPAQAFTSSPDNHSTMPEDYQAQMDLMLKTQTDMQDELAKCMAKMAAQETLLQQLVKALGYQCSDEGTLTLPQNASPLSTKDRPVKSKPSSRMRSLSQSNTQQSQQQASNVNGTHPSASPPKTPFHQPVMPSATLSAVSTSTFQPTTTLGNPSSLPFVPKTSSSSTSTASSYQQPPMCQDPSLGTPVHSLIHLTAKRQDDWTKSTKTPKNASKQTRPVQQQQTQQQQQQQQQQQHQHLQQQQHIHIQPNMQQPQDIQQQQQYHQHQQQQQHQHQQFIPNAASNIGSMRIQRSNILPNWSMPPKVLLVEDDDTCRRLSSRLLQIFGCPFDVAEDGVAAVGKMSHQKYDIVLMDIMMPKLDGVSATTQIRQFDAMTPIISMTSNTTANDIMTYFANGMNDILPKPFTKASLLSMLEKHCQHLRYIKLGPSILEVTNQEAGSNGQENRLMLSHRQGNPSEADGLGFSLGEFQGQNGGLQLVSASGKGNGSGNNSDHHGHQDNQRSTDNMDTLGLNLQLGMGGMLILNGVDSQLAGGNVDVEDHHQGANGIQMYGRQNQAQAGMSYGDMMDSISRHDDSSNSSLSPDQSHGHLALSNSGHSSQQHQHQHQHQQQDPNGHGHQSFLTNPHHLPTPPTSSHSNMSASMAPISAGFTSAIMDPYPSTGMESNPFSHTQSLHHHHQHQQHQQHPSQSHGSITLLSIKSDNGMAHTLGLMNRGGGFHDGHGLVGHGMDPGETIDTQGRRKRAKIEVIE</sequence>
<evidence type="ECO:0000256" key="7">
    <source>
        <dbReference type="ARBA" id="ARBA00023242"/>
    </source>
</evidence>
<gene>
    <name evidence="11" type="ORF">KVV02_001174</name>
</gene>
<feature type="domain" description="Response regulatory" evidence="10">
    <location>
        <begin position="456"/>
        <end position="570"/>
    </location>
</feature>
<dbReference type="EMBL" id="JAIFTL010000380">
    <property type="protein sequence ID" value="KAG9319771.1"/>
    <property type="molecule type" value="Genomic_DNA"/>
</dbReference>
<feature type="modified residue" description="4-aspartylphosphate" evidence="8">
    <location>
        <position position="505"/>
    </location>
</feature>
<dbReference type="GO" id="GO:0000160">
    <property type="term" value="P:phosphorelay signal transduction system"/>
    <property type="evidence" value="ECO:0007669"/>
    <property type="project" value="UniProtKB-KW"/>
</dbReference>
<dbReference type="InterPro" id="IPR036390">
    <property type="entry name" value="WH_DNA-bd_sf"/>
</dbReference>
<accession>A0A9P7ZYX7</accession>
<evidence type="ECO:0000256" key="1">
    <source>
        <dbReference type="ARBA" id="ARBA00004123"/>
    </source>
</evidence>
<feature type="region of interest" description="Disordered" evidence="9">
    <location>
        <begin position="807"/>
        <end position="843"/>
    </location>
</feature>
<dbReference type="GO" id="GO:0003700">
    <property type="term" value="F:DNA-binding transcription factor activity"/>
    <property type="evidence" value="ECO:0007669"/>
    <property type="project" value="InterPro"/>
</dbReference>
<evidence type="ECO:0000259" key="10">
    <source>
        <dbReference type="PROSITE" id="PS50110"/>
    </source>
</evidence>
<dbReference type="PROSITE" id="PS00434">
    <property type="entry name" value="HSF_DOMAIN"/>
    <property type="match status" value="1"/>
</dbReference>
<dbReference type="FunFam" id="1.10.10.10:FF:000027">
    <property type="entry name" value="Heat shock transcription factor 1"/>
    <property type="match status" value="1"/>
</dbReference>
<evidence type="ECO:0000256" key="6">
    <source>
        <dbReference type="ARBA" id="ARBA00023163"/>
    </source>
</evidence>
<organism evidence="11 12">
    <name type="scientific">Mortierella alpina</name>
    <name type="common">Oleaginous fungus</name>
    <name type="synonym">Mortierella renispora</name>
    <dbReference type="NCBI Taxonomy" id="64518"/>
    <lineage>
        <taxon>Eukaryota</taxon>
        <taxon>Fungi</taxon>
        <taxon>Fungi incertae sedis</taxon>
        <taxon>Mucoromycota</taxon>
        <taxon>Mortierellomycotina</taxon>
        <taxon>Mortierellomycetes</taxon>
        <taxon>Mortierellales</taxon>
        <taxon>Mortierellaceae</taxon>
        <taxon>Mortierella</taxon>
    </lineage>
</organism>
<dbReference type="AlphaFoldDB" id="A0A9P7ZYX7"/>
<feature type="compositionally biased region" description="Polar residues" evidence="9">
    <location>
        <begin position="157"/>
        <end position="168"/>
    </location>
</feature>
<feature type="compositionally biased region" description="Polar residues" evidence="9">
    <location>
        <begin position="221"/>
        <end position="232"/>
    </location>
</feature>
<keyword evidence="5" id="KW-0238">DNA-binding</keyword>
<dbReference type="SMART" id="SM00448">
    <property type="entry name" value="REC"/>
    <property type="match status" value="1"/>
</dbReference>
<feature type="region of interest" description="Disordered" evidence="9">
    <location>
        <begin position="718"/>
        <end position="794"/>
    </location>
</feature>
<dbReference type="PANTHER" id="PTHR45339">
    <property type="entry name" value="HYBRID SIGNAL TRANSDUCTION HISTIDINE KINASE J"/>
    <property type="match status" value="1"/>
</dbReference>
<dbReference type="SMART" id="SM00415">
    <property type="entry name" value="HSF"/>
    <property type="match status" value="1"/>
</dbReference>
<keyword evidence="3" id="KW-0902">Two-component regulatory system</keyword>
<dbReference type="FunFam" id="3.40.50.2300:FF:000212">
    <property type="entry name" value="Stress response regulator/HFS transcription factor"/>
    <property type="match status" value="1"/>
</dbReference>
<feature type="compositionally biased region" description="Low complexity" evidence="9">
    <location>
        <begin position="372"/>
        <end position="428"/>
    </location>
</feature>
<feature type="compositionally biased region" description="Basic residues" evidence="9">
    <location>
        <begin position="825"/>
        <end position="835"/>
    </location>
</feature>
<feature type="region of interest" description="Disordered" evidence="9">
    <location>
        <begin position="145"/>
        <end position="170"/>
    </location>
</feature>
<dbReference type="PRINTS" id="PR00056">
    <property type="entry name" value="HSFDOMAIN"/>
</dbReference>
<evidence type="ECO:0000256" key="3">
    <source>
        <dbReference type="ARBA" id="ARBA00023012"/>
    </source>
</evidence>
<comment type="caution">
    <text evidence="11">The sequence shown here is derived from an EMBL/GenBank/DDBJ whole genome shotgun (WGS) entry which is preliminary data.</text>
</comment>
<evidence type="ECO:0000256" key="2">
    <source>
        <dbReference type="ARBA" id="ARBA00022553"/>
    </source>
</evidence>
<dbReference type="Gene3D" id="3.40.50.2300">
    <property type="match status" value="1"/>
</dbReference>
<feature type="region of interest" description="Disordered" evidence="9">
    <location>
        <begin position="221"/>
        <end position="428"/>
    </location>
</feature>
<feature type="region of interest" description="Disordered" evidence="9">
    <location>
        <begin position="627"/>
        <end position="660"/>
    </location>
</feature>
<evidence type="ECO:0000256" key="5">
    <source>
        <dbReference type="ARBA" id="ARBA00023125"/>
    </source>
</evidence>
<feature type="compositionally biased region" description="Low complexity" evidence="9">
    <location>
        <begin position="747"/>
        <end position="790"/>
    </location>
</feature>
<reference evidence="11" key="1">
    <citation type="submission" date="2021-07" db="EMBL/GenBank/DDBJ databases">
        <title>Draft genome of Mortierella alpina, strain LL118, isolated from an aspen leaf litter sample.</title>
        <authorList>
            <person name="Yang S."/>
            <person name="Vinatzer B.A."/>
        </authorList>
    </citation>
    <scope>NUCLEOTIDE SEQUENCE</scope>
    <source>
        <strain evidence="11">LL118</strain>
    </source>
</reference>
<dbReference type="SUPFAM" id="SSF52172">
    <property type="entry name" value="CheY-like"/>
    <property type="match status" value="1"/>
</dbReference>
<dbReference type="Pfam" id="PF00072">
    <property type="entry name" value="Response_reg"/>
    <property type="match status" value="1"/>
</dbReference>
<dbReference type="CDD" id="cd17546">
    <property type="entry name" value="REC_hyHK_CKI1_RcsC-like"/>
    <property type="match status" value="1"/>
</dbReference>
<evidence type="ECO:0000256" key="9">
    <source>
        <dbReference type="SAM" id="MobiDB-lite"/>
    </source>
</evidence>
<keyword evidence="2 8" id="KW-0597">Phosphoprotein</keyword>
<dbReference type="PROSITE" id="PS50110">
    <property type="entry name" value="RESPONSE_REGULATORY"/>
    <property type="match status" value="1"/>
</dbReference>
<proteinExistence type="predicted"/>
<keyword evidence="4" id="KW-0805">Transcription regulation</keyword>
<feature type="compositionally biased region" description="Polar residues" evidence="9">
    <location>
        <begin position="286"/>
        <end position="307"/>
    </location>
</feature>
<dbReference type="Proteomes" id="UP000717515">
    <property type="component" value="Unassembled WGS sequence"/>
</dbReference>
<dbReference type="Gene3D" id="1.10.10.10">
    <property type="entry name" value="Winged helix-like DNA-binding domain superfamily/Winged helix DNA-binding domain"/>
    <property type="match status" value="1"/>
</dbReference>
<dbReference type="Pfam" id="PF00447">
    <property type="entry name" value="HSF_DNA-bind"/>
    <property type="match status" value="1"/>
</dbReference>
<dbReference type="InterPro" id="IPR001789">
    <property type="entry name" value="Sig_transdc_resp-reg_receiver"/>
</dbReference>
<feature type="compositionally biased region" description="Polar residues" evidence="9">
    <location>
        <begin position="357"/>
        <end position="371"/>
    </location>
</feature>
<evidence type="ECO:0000256" key="8">
    <source>
        <dbReference type="PROSITE-ProRule" id="PRU00169"/>
    </source>
</evidence>
<dbReference type="PANTHER" id="PTHR45339:SF1">
    <property type="entry name" value="HYBRID SIGNAL TRANSDUCTION HISTIDINE KINASE J"/>
    <property type="match status" value="1"/>
</dbReference>
<feature type="compositionally biased region" description="Basic and acidic residues" evidence="9">
    <location>
        <begin position="644"/>
        <end position="654"/>
    </location>
</feature>
<dbReference type="InterPro" id="IPR036388">
    <property type="entry name" value="WH-like_DNA-bd_sf"/>
</dbReference>
<evidence type="ECO:0000256" key="4">
    <source>
        <dbReference type="ARBA" id="ARBA00023015"/>
    </source>
</evidence>
<feature type="compositionally biased region" description="Low complexity" evidence="9">
    <location>
        <begin position="248"/>
        <end position="262"/>
    </location>
</feature>
<dbReference type="GO" id="GO:0043565">
    <property type="term" value="F:sequence-specific DNA binding"/>
    <property type="evidence" value="ECO:0007669"/>
    <property type="project" value="InterPro"/>
</dbReference>
<evidence type="ECO:0000313" key="11">
    <source>
        <dbReference type="EMBL" id="KAG9319771.1"/>
    </source>
</evidence>
<keyword evidence="6" id="KW-0804">Transcription</keyword>
<dbReference type="GO" id="GO:0005634">
    <property type="term" value="C:nucleus"/>
    <property type="evidence" value="ECO:0007669"/>
    <property type="project" value="UniProtKB-SubCell"/>
</dbReference>
<evidence type="ECO:0000313" key="12">
    <source>
        <dbReference type="Proteomes" id="UP000717515"/>
    </source>
</evidence>
<dbReference type="InterPro" id="IPR000232">
    <property type="entry name" value="HSF_DNA-bd"/>
</dbReference>
<keyword evidence="7" id="KW-0539">Nucleus</keyword>